<keyword evidence="2" id="KW-1245">Viral tail assembly</keyword>
<organism evidence="4 5">
    <name type="scientific">Ralstonia phage RSJ2</name>
    <dbReference type="NCBI Taxonomy" id="1481785"/>
    <lineage>
        <taxon>Viruses</taxon>
        <taxon>Duplodnaviria</taxon>
        <taxon>Heunggongvirae</taxon>
        <taxon>Uroviricota</taxon>
        <taxon>Caudoviricetes</taxon>
        <taxon>Autographivirales</taxon>
        <taxon>Autonotataviridae</taxon>
        <taxon>Risjevirus</taxon>
        <taxon>Risjevirus RSJ2</taxon>
    </lineage>
</organism>
<reference evidence="4 5" key="1">
    <citation type="submission" date="2014-03" db="EMBL/GenBank/DDBJ databases">
        <title>Isolation and characterization of bacteriophages infecting R. solanacearum from Thailand.</title>
        <authorList>
            <person name="Narulita E."/>
            <person name="Kawasaki T."/>
            <person name="Fujie M."/>
            <person name="Yamada T."/>
        </authorList>
    </citation>
    <scope>NUCLEOTIDE SEQUENCE [LARGE SCALE GENOMIC DNA]</scope>
</reference>
<protein>
    <submittedName>
        <fullName evidence="4">Putative tail fiber assembly potein homolog</fullName>
    </submittedName>
</protein>
<dbReference type="EMBL" id="AB920995">
    <property type="protein sequence ID" value="BAP15844.1"/>
    <property type="molecule type" value="Genomic_DNA"/>
</dbReference>
<dbReference type="GO" id="GO:0098004">
    <property type="term" value="P:virus tail fiber assembly"/>
    <property type="evidence" value="ECO:0007669"/>
    <property type="project" value="UniProtKB-KW"/>
</dbReference>
<dbReference type="InterPro" id="IPR003458">
    <property type="entry name" value="Phage_T4_Gp38_tail_assem"/>
</dbReference>
<evidence type="ECO:0000256" key="3">
    <source>
        <dbReference type="ARBA" id="ARBA00023138"/>
    </source>
</evidence>
<evidence type="ECO:0000313" key="4">
    <source>
        <dbReference type="EMBL" id="BAP15844.1"/>
    </source>
</evidence>
<keyword evidence="5" id="KW-1185">Reference proteome</keyword>
<dbReference type="GeneID" id="26642959"/>
<name>A0A068Q7U2_9CAUD</name>
<proteinExistence type="inferred from homology"/>
<dbReference type="RefSeq" id="YP_009216576.1">
    <property type="nucleotide sequence ID" value="NC_028988.1"/>
</dbReference>
<dbReference type="OrthoDB" id="8921at10239"/>
<dbReference type="Proteomes" id="UP000027493">
    <property type="component" value="Segment"/>
</dbReference>
<evidence type="ECO:0000256" key="1">
    <source>
        <dbReference type="ARBA" id="ARBA00008579"/>
    </source>
</evidence>
<comment type="similarity">
    <text evidence="1">Belongs to the tfa family.</text>
</comment>
<evidence type="ECO:0000313" key="5">
    <source>
        <dbReference type="Proteomes" id="UP000027493"/>
    </source>
</evidence>
<dbReference type="Pfam" id="PF02413">
    <property type="entry name" value="Caudo_TAP"/>
    <property type="match status" value="1"/>
</dbReference>
<keyword evidence="2" id="KW-1188">Viral release from host cell</keyword>
<accession>A0A068Q7U2</accession>
<keyword evidence="3" id="KW-1246">Viral tail fiber assembly</keyword>
<dbReference type="KEGG" id="vg:26642959"/>
<sequence length="226" mass="24949">MFINQFDSISGAYLASTLAQPDPANETRWLVPAFSTDLPLPERARNTWPFFNGTAWELKPDFRGMMLYRQEDGTAAEILAPGIRPEDVGLTSQPRPSDEYHWVEGVWQVDPLVVAAKARASAMAEFDTRMETARRKNFGKNDALALGLLTPAEKGVYKAWSLYQMALTAVVNHPDFPTQCEWPDEPDEAVAAAAGEKEAADEAARIAAHEAQERAIREMVAPTEGA</sequence>
<evidence type="ECO:0000256" key="2">
    <source>
        <dbReference type="ARBA" id="ARBA00022465"/>
    </source>
</evidence>